<keyword evidence="1" id="KW-0175">Coiled coil</keyword>
<keyword evidence="4" id="KW-1185">Reference proteome</keyword>
<evidence type="ECO:0000313" key="3">
    <source>
        <dbReference type="EMBL" id="RAL67466.1"/>
    </source>
</evidence>
<name>A0A395J5D9_9HELO</name>
<dbReference type="GO" id="GO:0016579">
    <property type="term" value="P:protein deubiquitination"/>
    <property type="evidence" value="ECO:0007669"/>
    <property type="project" value="TreeGrafter"/>
</dbReference>
<reference evidence="3 4" key="1">
    <citation type="submission" date="2018-06" db="EMBL/GenBank/DDBJ databases">
        <title>Genome Sequence of the Brown Rot Fungal Pathogen Monilinia fructigena.</title>
        <authorList>
            <person name="Landi L."/>
            <person name="De Miccolis Angelini R.M."/>
            <person name="Pollastro S."/>
            <person name="Abate D."/>
            <person name="Faretra F."/>
            <person name="Romanazzi G."/>
        </authorList>
    </citation>
    <scope>NUCLEOTIDE SEQUENCE [LARGE SCALE GENOMIC DNA]</scope>
    <source>
        <strain evidence="3 4">Mfrg269</strain>
    </source>
</reference>
<dbReference type="Proteomes" id="UP000249056">
    <property type="component" value="Unassembled WGS sequence"/>
</dbReference>
<comment type="caution">
    <text evidence="3">The sequence shown here is derived from an EMBL/GenBank/DDBJ whole genome shotgun (WGS) entry which is preliminary data.</text>
</comment>
<evidence type="ECO:0000256" key="2">
    <source>
        <dbReference type="SAM" id="MobiDB-lite"/>
    </source>
</evidence>
<sequence length="790" mass="89362">MAAQPTPQDVQSFLDTTGQINRQEAIQRLKGNNNNVQQAINEYYDDLETGRNQNRYTWDDSQFSMDREGAGEQQGISFSVQGADEFKPSFSHFETKAVDLTTHNDSTVAFTSFGENNDTELQQALAASMADAGLPPQQSGVIDSEKPFFGPATRTDYGDNWAMVPISTIKEIYIDPEPTDRIRDTVNQVPAFLKPTGEGHRLGALLTIYYNIPLAREIFLRRENVETYYPYEAGWWNGRPIEKPLASFQEDPYTVAEDRRFGQELQKVMAFLDKTERSYGSADVITTLPFMQQHKGDDVEAEFFMSFYRMMQGNDLCKHIFSTGVLGLDTDLVEQPTKFAIFDLTLPSKDSLIQNLYDLQDEALWGNYPFTLARTPYLAHIGDVVAFRMKGDKLNDQKGVEVPLVWYPDRYLEFAGKDSLTMRADKQNLELQISDISRNERQLTWTFHNGKTLLVEDVLKIALNHDQNEIPRSDEDGDNQATDTPMGGSKSADLSTKLKKLMGVVNEKLKRLQDQKEKAKEAWRQLSELYTDQSKTSRTLHRYSLRGVSLNKETTYICTRVEPDLIDMGLSDDKRISPSDGQWWRIHYSTSSPPQISVEKTTPEKVIEDVKTENETAILVYASDQAMEAVPGVTPLPLQGFVRDDNIAFSEELPSPPVDTPMDHNFLPDHQESGEGWGEVSTTTVSATPPNRLAQSSEVIMGVDPFNDGKTQEMQERSGSGMLQSFASNSVQKEVDNDSMDIEDTESDEIQRAEAHISVNQKDSGHCQARRYNNHEIDKSNYNLWMSLSD</sequence>
<dbReference type="Pfam" id="PF14555">
    <property type="entry name" value="UBA_4"/>
    <property type="match status" value="1"/>
</dbReference>
<dbReference type="PANTHER" id="PTHR39597:SF1">
    <property type="entry name" value="UBA DOMAIN-CONTAINING PROTEIN RUP1"/>
    <property type="match status" value="1"/>
</dbReference>
<evidence type="ECO:0008006" key="5">
    <source>
        <dbReference type="Google" id="ProtNLM"/>
    </source>
</evidence>
<organism evidence="3 4">
    <name type="scientific">Monilinia fructigena</name>
    <dbReference type="NCBI Taxonomy" id="38457"/>
    <lineage>
        <taxon>Eukaryota</taxon>
        <taxon>Fungi</taxon>
        <taxon>Dikarya</taxon>
        <taxon>Ascomycota</taxon>
        <taxon>Pezizomycotina</taxon>
        <taxon>Leotiomycetes</taxon>
        <taxon>Helotiales</taxon>
        <taxon>Sclerotiniaceae</taxon>
        <taxon>Monilinia</taxon>
    </lineage>
</organism>
<gene>
    <name evidence="3" type="ORF">DID88_008221</name>
</gene>
<dbReference type="CDD" id="cd14273">
    <property type="entry name" value="UBA_TAP-C_like"/>
    <property type="match status" value="1"/>
</dbReference>
<feature type="coiled-coil region" evidence="1">
    <location>
        <begin position="498"/>
        <end position="529"/>
    </location>
</feature>
<dbReference type="PANTHER" id="PTHR39597">
    <property type="entry name" value="UBA DOMAIN-CONTAINING PROTEIN RUP1"/>
    <property type="match status" value="1"/>
</dbReference>
<protein>
    <recommendedName>
        <fullName evidence="5">UBA domain-containing protein</fullName>
    </recommendedName>
</protein>
<dbReference type="EMBL" id="QKRW01000003">
    <property type="protein sequence ID" value="RAL67466.1"/>
    <property type="molecule type" value="Genomic_DNA"/>
</dbReference>
<feature type="region of interest" description="Disordered" evidence="2">
    <location>
        <begin position="467"/>
        <end position="493"/>
    </location>
</feature>
<dbReference type="InterPro" id="IPR055335">
    <property type="entry name" value="Ucp6/RUP1"/>
</dbReference>
<evidence type="ECO:0000313" key="4">
    <source>
        <dbReference type="Proteomes" id="UP000249056"/>
    </source>
</evidence>
<dbReference type="GO" id="GO:0005634">
    <property type="term" value="C:nucleus"/>
    <property type="evidence" value="ECO:0007669"/>
    <property type="project" value="TreeGrafter"/>
</dbReference>
<dbReference type="GO" id="GO:0005829">
    <property type="term" value="C:cytosol"/>
    <property type="evidence" value="ECO:0007669"/>
    <property type="project" value="TreeGrafter"/>
</dbReference>
<accession>A0A395J5D9</accession>
<dbReference type="AlphaFoldDB" id="A0A395J5D9"/>
<proteinExistence type="predicted"/>
<evidence type="ECO:0000256" key="1">
    <source>
        <dbReference type="SAM" id="Coils"/>
    </source>
</evidence>
<dbReference type="OrthoDB" id="4489171at2759"/>